<keyword evidence="2" id="KW-1185">Reference proteome</keyword>
<evidence type="ECO:0000313" key="1">
    <source>
        <dbReference type="EMBL" id="KAF0466650.1"/>
    </source>
</evidence>
<proteinExistence type="predicted"/>
<name>A0A8H4A9L6_GIGMA</name>
<protein>
    <submittedName>
        <fullName evidence="1">Uncharacterized protein</fullName>
    </submittedName>
</protein>
<reference evidence="1 2" key="1">
    <citation type="journal article" date="2019" name="Environ. Microbiol.">
        <title>At the nexus of three kingdoms: the genome of the mycorrhizal fungus Gigaspora margarita provides insights into plant, endobacterial and fungal interactions.</title>
        <authorList>
            <person name="Venice F."/>
            <person name="Ghignone S."/>
            <person name="Salvioli di Fossalunga A."/>
            <person name="Amselem J."/>
            <person name="Novero M."/>
            <person name="Xianan X."/>
            <person name="Sedzielewska Toro K."/>
            <person name="Morin E."/>
            <person name="Lipzen A."/>
            <person name="Grigoriev I.V."/>
            <person name="Henrissat B."/>
            <person name="Martin F.M."/>
            <person name="Bonfante P."/>
        </authorList>
    </citation>
    <scope>NUCLEOTIDE SEQUENCE [LARGE SCALE GENOMIC DNA]</scope>
    <source>
        <strain evidence="1 2">BEG34</strain>
    </source>
</reference>
<evidence type="ECO:0000313" key="2">
    <source>
        <dbReference type="Proteomes" id="UP000439903"/>
    </source>
</evidence>
<dbReference type="Proteomes" id="UP000439903">
    <property type="component" value="Unassembled WGS sequence"/>
</dbReference>
<organism evidence="1 2">
    <name type="scientific">Gigaspora margarita</name>
    <dbReference type="NCBI Taxonomy" id="4874"/>
    <lineage>
        <taxon>Eukaryota</taxon>
        <taxon>Fungi</taxon>
        <taxon>Fungi incertae sedis</taxon>
        <taxon>Mucoromycota</taxon>
        <taxon>Glomeromycotina</taxon>
        <taxon>Glomeromycetes</taxon>
        <taxon>Diversisporales</taxon>
        <taxon>Gigasporaceae</taxon>
        <taxon>Gigaspora</taxon>
    </lineage>
</organism>
<gene>
    <name evidence="1" type="ORF">F8M41_026153</name>
</gene>
<accession>A0A8H4A9L6</accession>
<dbReference type="EMBL" id="WTPW01000962">
    <property type="protein sequence ID" value="KAF0466650.1"/>
    <property type="molecule type" value="Genomic_DNA"/>
</dbReference>
<sequence length="136" mass="16590">MNIKKTANEILKEKTVNFLEENRQKIIIIKSINDPDLHIIFKSMIEEIIKNCERDKVFDKVYDKYYNILKEINESSDPIKFVIDLLIKYDQFEFKPHLYYEKPYLLISITRLELFFNYIADQNRHKDDPKKLEEIR</sequence>
<dbReference type="AlphaFoldDB" id="A0A8H4A9L6"/>
<dbReference type="OrthoDB" id="2438141at2759"/>
<comment type="caution">
    <text evidence="1">The sequence shown here is derived from an EMBL/GenBank/DDBJ whole genome shotgun (WGS) entry which is preliminary data.</text>
</comment>